<dbReference type="InterPro" id="IPR024317">
    <property type="entry name" value="Dynein_heavy_chain_D4_dom"/>
</dbReference>
<organism evidence="3 4">
    <name type="scientific">Plutella xylostella</name>
    <name type="common">Diamondback moth</name>
    <name type="synonym">Plutella maculipennis</name>
    <dbReference type="NCBI Taxonomy" id="51655"/>
    <lineage>
        <taxon>Eukaryota</taxon>
        <taxon>Metazoa</taxon>
        <taxon>Ecdysozoa</taxon>
        <taxon>Arthropoda</taxon>
        <taxon>Hexapoda</taxon>
        <taxon>Insecta</taxon>
        <taxon>Pterygota</taxon>
        <taxon>Neoptera</taxon>
        <taxon>Endopterygota</taxon>
        <taxon>Lepidoptera</taxon>
        <taxon>Glossata</taxon>
        <taxon>Ditrysia</taxon>
        <taxon>Yponomeutoidea</taxon>
        <taxon>Plutellidae</taxon>
        <taxon>Plutella</taxon>
    </lineage>
</organism>
<gene>
    <name evidence="3" type="ORF">PLXY2_LOCUS1291</name>
</gene>
<sequence length="72" mass="8225">MEEKAEILEKMQAALRESGKQLETTPLAMFGYYVERVRASLRVAAALSPVGDQFRTRLRMFPSLVNCCTIDW</sequence>
<dbReference type="Gene3D" id="3.40.50.300">
    <property type="entry name" value="P-loop containing nucleotide triphosphate hydrolases"/>
    <property type="match status" value="1"/>
</dbReference>
<evidence type="ECO:0000256" key="1">
    <source>
        <dbReference type="ARBA" id="ARBA00008887"/>
    </source>
</evidence>
<dbReference type="InterPro" id="IPR027417">
    <property type="entry name" value="P-loop_NTPase"/>
</dbReference>
<evidence type="ECO:0000313" key="4">
    <source>
        <dbReference type="Proteomes" id="UP000653454"/>
    </source>
</evidence>
<dbReference type="Pfam" id="PF12780">
    <property type="entry name" value="AAA_8"/>
    <property type="match status" value="1"/>
</dbReference>
<dbReference type="InterPro" id="IPR026983">
    <property type="entry name" value="DHC"/>
</dbReference>
<proteinExistence type="inferred from homology"/>
<feature type="domain" description="Dynein heavy chain AAA module D4" evidence="2">
    <location>
        <begin position="2"/>
        <end position="72"/>
    </location>
</feature>
<dbReference type="PANTHER" id="PTHR46961:SF13">
    <property type="entry name" value="DYNEIN AXONEMAL HEAVY CHAIN 3"/>
    <property type="match status" value="1"/>
</dbReference>
<dbReference type="GO" id="GO:0045505">
    <property type="term" value="F:dynein intermediate chain binding"/>
    <property type="evidence" value="ECO:0007669"/>
    <property type="project" value="InterPro"/>
</dbReference>
<dbReference type="GO" id="GO:0007018">
    <property type="term" value="P:microtubule-based movement"/>
    <property type="evidence" value="ECO:0007669"/>
    <property type="project" value="InterPro"/>
</dbReference>
<dbReference type="PANTHER" id="PTHR46961">
    <property type="entry name" value="DYNEIN HEAVY CHAIN 1, AXONEMAL-LIKE PROTEIN"/>
    <property type="match status" value="1"/>
</dbReference>
<dbReference type="GO" id="GO:0051959">
    <property type="term" value="F:dynein light intermediate chain binding"/>
    <property type="evidence" value="ECO:0007669"/>
    <property type="project" value="InterPro"/>
</dbReference>
<keyword evidence="4" id="KW-1185">Reference proteome</keyword>
<name>A0A8S4D9R3_PLUXY</name>
<evidence type="ECO:0000313" key="3">
    <source>
        <dbReference type="EMBL" id="CAG9093249.1"/>
    </source>
</evidence>
<comment type="similarity">
    <text evidence="1">Belongs to the dynein heavy chain family.</text>
</comment>
<dbReference type="GO" id="GO:0030286">
    <property type="term" value="C:dynein complex"/>
    <property type="evidence" value="ECO:0007669"/>
    <property type="project" value="InterPro"/>
</dbReference>
<dbReference type="AlphaFoldDB" id="A0A8S4D9R3"/>
<evidence type="ECO:0000259" key="2">
    <source>
        <dbReference type="Pfam" id="PF12780"/>
    </source>
</evidence>
<dbReference type="EMBL" id="CAJHNJ030000003">
    <property type="protein sequence ID" value="CAG9093249.1"/>
    <property type="molecule type" value="Genomic_DNA"/>
</dbReference>
<protein>
    <submittedName>
        <fullName evidence="3">(diamondback moth) hypothetical protein</fullName>
    </submittedName>
</protein>
<comment type="caution">
    <text evidence="3">The sequence shown here is derived from an EMBL/GenBank/DDBJ whole genome shotgun (WGS) entry which is preliminary data.</text>
</comment>
<dbReference type="Proteomes" id="UP000653454">
    <property type="component" value="Unassembled WGS sequence"/>
</dbReference>
<reference evidence="3" key="1">
    <citation type="submission" date="2020-11" db="EMBL/GenBank/DDBJ databases">
        <authorList>
            <person name="Whiteford S."/>
        </authorList>
    </citation>
    <scope>NUCLEOTIDE SEQUENCE</scope>
</reference>
<accession>A0A8S4D9R3</accession>